<reference evidence="4 6" key="2">
    <citation type="submission" date="2017-12" db="EMBL/GenBank/DDBJ databases">
        <authorList>
            <person name="Paulsen S."/>
            <person name="Gram L.K."/>
        </authorList>
    </citation>
    <scope>NUCLEOTIDE SEQUENCE [LARGE SCALE GENOMIC DNA]</scope>
    <source>
        <strain evidence="4 6">S2897</strain>
    </source>
</reference>
<sequence>MKLKLSLIAVALSFSSQSFADVNVSGFVSINAGKVLSGDGVPQYGVEPTFLADYPIVSAYTDEISFEPESLFGLQVSADLMDGLSATGQIVARGANDFDAEFEWAYLSYELNENWTLQGGKKRLPLFYYSDFYDVGYAYVWMRPPADNYTWQIFNYNGLNLLYNGYVGDWSISGNIYGGREDDESNKLLSEFFFQEPTREIWKDIIGGVIQASNDWFEIRATHMRYTNERYRSGNIVVWEDGDTERDGKFYGLALNLDFGDAFVLTELNRLDLDGNLDTYMVSAGYRFDGITPYVSYSEFDQEGDGDTEQHNTTSVGVRWDFHPSAAFKVQFDKVEDDSFDLAVAGDSESITIGVDAVF</sequence>
<reference evidence="6" key="3">
    <citation type="submission" date="2019-06" db="EMBL/GenBank/DDBJ databases">
        <title>Co-occurence of chitin degradation, pigmentation and bioactivity in marine Pseudoalteromonas.</title>
        <authorList>
            <person name="Sonnenschein E.C."/>
            <person name="Bech P.K."/>
        </authorList>
    </citation>
    <scope>NUCLEOTIDE SEQUENCE [LARGE SCALE GENOMIC DNA]</scope>
    <source>
        <strain evidence="6">S2897</strain>
    </source>
</reference>
<dbReference type="STRING" id="151081.TW72_04780"/>
<proteinExistence type="predicted"/>
<keyword evidence="5" id="KW-1185">Reference proteome</keyword>
<dbReference type="EMBL" id="PNCG01000005">
    <property type="protein sequence ID" value="TMP87722.1"/>
    <property type="molecule type" value="Genomic_DNA"/>
</dbReference>
<dbReference type="GeneID" id="58227803"/>
<gene>
    <name evidence="4" type="ORF">CWC05_07680</name>
    <name evidence="3" type="ORF">TW72_04780</name>
</gene>
<evidence type="ECO:0000313" key="5">
    <source>
        <dbReference type="Proteomes" id="UP000033664"/>
    </source>
</evidence>
<accession>A0A0F4Q0F0</accession>
<protein>
    <submittedName>
        <fullName evidence="4">Porin</fullName>
    </submittedName>
</protein>
<dbReference type="InterPro" id="IPR033900">
    <property type="entry name" value="Gram_neg_porin_domain"/>
</dbReference>
<reference evidence="4" key="4">
    <citation type="submission" date="2019-09" db="EMBL/GenBank/DDBJ databases">
        <title>Co-occurence of chitin degradation, pigmentation and bioactivity in marine Pseudoalteromonas.</title>
        <authorList>
            <person name="Sonnenschein E.C."/>
            <person name="Bech P.K."/>
        </authorList>
    </citation>
    <scope>NUCLEOTIDE SEQUENCE</scope>
    <source>
        <strain evidence="4">S2897</strain>
    </source>
</reference>
<dbReference type="Proteomes" id="UP000033664">
    <property type="component" value="Unassembled WGS sequence"/>
</dbReference>
<dbReference type="PATRIC" id="fig|151081.8.peg.164"/>
<keyword evidence="1" id="KW-0732">Signal</keyword>
<feature type="domain" description="Porin" evidence="2">
    <location>
        <begin position="7"/>
        <end position="356"/>
    </location>
</feature>
<comment type="caution">
    <text evidence="3">The sequence shown here is derived from an EMBL/GenBank/DDBJ whole genome shotgun (WGS) entry which is preliminary data.</text>
</comment>
<feature type="signal peptide" evidence="1">
    <location>
        <begin position="1"/>
        <end position="20"/>
    </location>
</feature>
<dbReference type="InterPro" id="IPR023614">
    <property type="entry name" value="Porin_dom_sf"/>
</dbReference>
<dbReference type="AlphaFoldDB" id="A0A0F4Q0F0"/>
<evidence type="ECO:0000259" key="2">
    <source>
        <dbReference type="Pfam" id="PF13609"/>
    </source>
</evidence>
<reference evidence="3 5" key="1">
    <citation type="journal article" date="2015" name="BMC Genomics">
        <title>Genome mining reveals unlocked bioactive potential of marine Gram-negative bacteria.</title>
        <authorList>
            <person name="Machado H."/>
            <person name="Sonnenschein E.C."/>
            <person name="Melchiorsen J."/>
            <person name="Gram L."/>
        </authorList>
    </citation>
    <scope>NUCLEOTIDE SEQUENCE [LARGE SCALE GENOMIC DNA]</scope>
    <source>
        <strain evidence="3 5">S3137</strain>
    </source>
</reference>
<evidence type="ECO:0000256" key="1">
    <source>
        <dbReference type="SAM" id="SignalP"/>
    </source>
</evidence>
<dbReference type="OrthoDB" id="197869at2"/>
<dbReference type="SUPFAM" id="SSF56935">
    <property type="entry name" value="Porins"/>
    <property type="match status" value="1"/>
</dbReference>
<dbReference type="GO" id="GO:0015288">
    <property type="term" value="F:porin activity"/>
    <property type="evidence" value="ECO:0007669"/>
    <property type="project" value="InterPro"/>
</dbReference>
<feature type="chain" id="PRO_5033716440" evidence="1">
    <location>
        <begin position="21"/>
        <end position="359"/>
    </location>
</feature>
<dbReference type="Pfam" id="PF13609">
    <property type="entry name" value="Porin_4"/>
    <property type="match status" value="1"/>
</dbReference>
<dbReference type="RefSeq" id="WP_022945684.1">
    <property type="nucleotide sequence ID" value="NZ_CP023396.1"/>
</dbReference>
<dbReference type="GO" id="GO:0016020">
    <property type="term" value="C:membrane"/>
    <property type="evidence" value="ECO:0007669"/>
    <property type="project" value="InterPro"/>
</dbReference>
<dbReference type="Gene3D" id="2.40.160.10">
    <property type="entry name" value="Porin"/>
    <property type="match status" value="1"/>
</dbReference>
<organism evidence="3 5">
    <name type="scientific">Pseudoalteromonas ruthenica</name>
    <dbReference type="NCBI Taxonomy" id="151081"/>
    <lineage>
        <taxon>Bacteria</taxon>
        <taxon>Pseudomonadati</taxon>
        <taxon>Pseudomonadota</taxon>
        <taxon>Gammaproteobacteria</taxon>
        <taxon>Alteromonadales</taxon>
        <taxon>Pseudoalteromonadaceae</taxon>
        <taxon>Pseudoalteromonas</taxon>
    </lineage>
</organism>
<name>A0A0F4Q0F0_9GAMM</name>
<dbReference type="eggNOG" id="COG3203">
    <property type="taxonomic scope" value="Bacteria"/>
</dbReference>
<dbReference type="Proteomes" id="UP000305874">
    <property type="component" value="Unassembled WGS sequence"/>
</dbReference>
<dbReference type="EMBL" id="JXXZ01000004">
    <property type="protein sequence ID" value="KJZ01158.1"/>
    <property type="molecule type" value="Genomic_DNA"/>
</dbReference>
<evidence type="ECO:0000313" key="6">
    <source>
        <dbReference type="Proteomes" id="UP000305874"/>
    </source>
</evidence>
<evidence type="ECO:0000313" key="4">
    <source>
        <dbReference type="EMBL" id="TMP87722.1"/>
    </source>
</evidence>
<evidence type="ECO:0000313" key="3">
    <source>
        <dbReference type="EMBL" id="KJZ01158.1"/>
    </source>
</evidence>